<reference evidence="5 6" key="1">
    <citation type="journal article" date="2021" name="Sci. Rep.">
        <title>The distribution of antibiotic resistance genes in chicken gut microbiota commensals.</title>
        <authorList>
            <person name="Juricova H."/>
            <person name="Matiasovicova J."/>
            <person name="Kubasova T."/>
            <person name="Cejkova D."/>
            <person name="Rychlik I."/>
        </authorList>
    </citation>
    <scope>NUCLEOTIDE SEQUENCE [LARGE SCALE GENOMIC DNA]</scope>
    <source>
        <strain evidence="5 6">An829</strain>
    </source>
</reference>
<comment type="function">
    <text evidence="4">Activates KDO (a required 8-carbon sugar) for incorporation into bacterial lipopolysaccharide in Gram-negative bacteria.</text>
</comment>
<keyword evidence="4" id="KW-0963">Cytoplasm</keyword>
<dbReference type="PANTHER" id="PTHR42866:SF2">
    <property type="entry name" value="3-DEOXY-MANNO-OCTULOSONATE CYTIDYLYLTRANSFERASE, MITOCHONDRIAL"/>
    <property type="match status" value="1"/>
</dbReference>
<evidence type="ECO:0000256" key="1">
    <source>
        <dbReference type="ARBA" id="ARBA00022679"/>
    </source>
</evidence>
<dbReference type="InterPro" id="IPR029044">
    <property type="entry name" value="Nucleotide-diphossugar_trans"/>
</dbReference>
<comment type="similarity">
    <text evidence="4">Belongs to the KdsB family.</text>
</comment>
<dbReference type="SUPFAM" id="SSF53448">
    <property type="entry name" value="Nucleotide-diphospho-sugar transferases"/>
    <property type="match status" value="1"/>
</dbReference>
<keyword evidence="1 4" id="KW-0808">Transferase</keyword>
<dbReference type="PANTHER" id="PTHR42866">
    <property type="entry name" value="3-DEOXY-MANNO-OCTULOSONATE CYTIDYLYLTRANSFERASE"/>
    <property type="match status" value="1"/>
</dbReference>
<organism evidence="5 6">
    <name type="scientific">Sutterella massiliensis</name>
    <dbReference type="NCBI Taxonomy" id="1816689"/>
    <lineage>
        <taxon>Bacteria</taxon>
        <taxon>Pseudomonadati</taxon>
        <taxon>Pseudomonadota</taxon>
        <taxon>Betaproteobacteria</taxon>
        <taxon>Burkholderiales</taxon>
        <taxon>Sutterellaceae</taxon>
        <taxon>Sutterella</taxon>
    </lineage>
</organism>
<proteinExistence type="inferred from homology"/>
<dbReference type="InterPro" id="IPR003329">
    <property type="entry name" value="Cytidylyl_trans"/>
</dbReference>
<evidence type="ECO:0000256" key="2">
    <source>
        <dbReference type="ARBA" id="ARBA00022695"/>
    </source>
</evidence>
<dbReference type="Pfam" id="PF02348">
    <property type="entry name" value="CTP_transf_3"/>
    <property type="match status" value="1"/>
</dbReference>
<dbReference type="NCBIfam" id="NF009905">
    <property type="entry name" value="PRK13368.1"/>
    <property type="match status" value="1"/>
</dbReference>
<gene>
    <name evidence="4 5" type="primary">kdsB</name>
    <name evidence="5" type="ORF">H6A60_10020</name>
</gene>
<comment type="catalytic activity">
    <reaction evidence="4">
        <text>3-deoxy-alpha-D-manno-oct-2-ulosonate + CTP = CMP-3-deoxy-beta-D-manno-octulosonate + diphosphate</text>
        <dbReference type="Rhea" id="RHEA:23448"/>
        <dbReference type="ChEBI" id="CHEBI:33019"/>
        <dbReference type="ChEBI" id="CHEBI:37563"/>
        <dbReference type="ChEBI" id="CHEBI:85986"/>
        <dbReference type="ChEBI" id="CHEBI:85987"/>
        <dbReference type="EC" id="2.7.7.38"/>
    </reaction>
</comment>
<dbReference type="CDD" id="cd02517">
    <property type="entry name" value="CMP-KDO-Synthetase"/>
    <property type="match status" value="1"/>
</dbReference>
<evidence type="ECO:0000256" key="4">
    <source>
        <dbReference type="HAMAP-Rule" id="MF_00057"/>
    </source>
</evidence>
<evidence type="ECO:0000313" key="6">
    <source>
        <dbReference type="Proteomes" id="UP000715095"/>
    </source>
</evidence>
<dbReference type="Gene3D" id="3.90.550.10">
    <property type="entry name" value="Spore Coat Polysaccharide Biosynthesis Protein SpsA, Chain A"/>
    <property type="match status" value="1"/>
</dbReference>
<dbReference type="InterPro" id="IPR004528">
    <property type="entry name" value="KdsB"/>
</dbReference>
<protein>
    <recommendedName>
        <fullName evidence="4">3-deoxy-manno-octulosonate cytidylyltransferase</fullName>
        <ecNumber evidence="4">2.7.7.38</ecNumber>
    </recommendedName>
    <alternativeName>
        <fullName evidence="4">CMP-2-keto-3-deoxyoctulosonic acid synthase</fullName>
        <shortName evidence="4">CKS</shortName>
        <shortName evidence="4">CMP-KDO synthase</shortName>
    </alternativeName>
</protein>
<keyword evidence="2 4" id="KW-0548">Nucleotidyltransferase</keyword>
<dbReference type="Proteomes" id="UP000715095">
    <property type="component" value="Unassembled WGS sequence"/>
</dbReference>
<name>A0ABS2DU72_9BURK</name>
<dbReference type="NCBIfam" id="TIGR00466">
    <property type="entry name" value="kdsB"/>
    <property type="match status" value="1"/>
</dbReference>
<keyword evidence="3 4" id="KW-0448">Lipopolysaccharide biosynthesis</keyword>
<dbReference type="GO" id="GO:0008690">
    <property type="term" value="F:3-deoxy-manno-octulosonate cytidylyltransferase activity"/>
    <property type="evidence" value="ECO:0007669"/>
    <property type="project" value="UniProtKB-EC"/>
</dbReference>
<comment type="pathway">
    <text evidence="4">Nucleotide-sugar biosynthesis; CMP-3-deoxy-D-manno-octulosonate biosynthesis; CMP-3-deoxy-D-manno-octulosonate from 3-deoxy-D-manno-octulosonate and CTP: step 1/1.</text>
</comment>
<dbReference type="RefSeq" id="WP_205104172.1">
    <property type="nucleotide sequence ID" value="NZ_JACJJC010000021.1"/>
</dbReference>
<comment type="caution">
    <text evidence="5">The sequence shown here is derived from an EMBL/GenBank/DDBJ whole genome shotgun (WGS) entry which is preliminary data.</text>
</comment>
<comment type="subcellular location">
    <subcellularLocation>
        <location evidence="4">Cytoplasm</location>
    </subcellularLocation>
</comment>
<dbReference type="NCBIfam" id="NF003952">
    <property type="entry name" value="PRK05450.1-5"/>
    <property type="match status" value="1"/>
</dbReference>
<dbReference type="EC" id="2.7.7.38" evidence="4"/>
<dbReference type="HAMAP" id="MF_00057">
    <property type="entry name" value="KdsB"/>
    <property type="match status" value="1"/>
</dbReference>
<evidence type="ECO:0000313" key="5">
    <source>
        <dbReference type="EMBL" id="MBM6704818.1"/>
    </source>
</evidence>
<accession>A0ABS2DU72</accession>
<sequence length="256" mass="28068">MSFTVIIPARMKSTRLPGKPLKLIEGVPMVVRVAESAARSGASRIVVATDNEAILEACRAAGVEAVLTREDHPTGTDRLAEAVTALGLADDEIVVNVQGDEPLMPADIVDAVAKLLVERPECAIATAAHTIDDVESFLNPNVVKVSLDERGNALTFSRAPIPWPRDAFREDRTKLPEGFEPLHHLGLYAYRVRFLKRFPTLEQAPVEKIESLEQLRALYYGEKIAVLVLDRALPAGVDTEEDLERVRAVYRAAAQN</sequence>
<dbReference type="EMBL" id="JACJJC010000021">
    <property type="protein sequence ID" value="MBM6704818.1"/>
    <property type="molecule type" value="Genomic_DNA"/>
</dbReference>
<evidence type="ECO:0000256" key="3">
    <source>
        <dbReference type="ARBA" id="ARBA00022985"/>
    </source>
</evidence>
<keyword evidence="6" id="KW-1185">Reference proteome</keyword>